<dbReference type="AlphaFoldDB" id="A0AAD4XDX1"/>
<reference evidence="2" key="1">
    <citation type="submission" date="2022-04" db="EMBL/GenBank/DDBJ databases">
        <title>A functionally conserved STORR gene fusion in Papaver species that diverged 16.8 million years ago.</title>
        <authorList>
            <person name="Catania T."/>
        </authorList>
    </citation>
    <scope>NUCLEOTIDE SEQUENCE</scope>
    <source>
        <strain evidence="2">S-188037</strain>
    </source>
</reference>
<evidence type="ECO:0000256" key="1">
    <source>
        <dbReference type="SAM" id="MobiDB-lite"/>
    </source>
</evidence>
<accession>A0AAD4XDX1</accession>
<proteinExistence type="predicted"/>
<dbReference type="EMBL" id="JAJJMB010010543">
    <property type="protein sequence ID" value="KAI3907973.1"/>
    <property type="molecule type" value="Genomic_DNA"/>
</dbReference>
<evidence type="ECO:0000313" key="2">
    <source>
        <dbReference type="EMBL" id="KAI3907973.1"/>
    </source>
</evidence>
<name>A0AAD4XDX1_9MAGN</name>
<feature type="region of interest" description="Disordered" evidence="1">
    <location>
        <begin position="57"/>
        <end position="77"/>
    </location>
</feature>
<comment type="caution">
    <text evidence="2">The sequence shown here is derived from an EMBL/GenBank/DDBJ whole genome shotgun (WGS) entry which is preliminary data.</text>
</comment>
<protein>
    <submittedName>
        <fullName evidence="2">Uncharacterized protein</fullName>
    </submittedName>
</protein>
<organism evidence="2 3">
    <name type="scientific">Papaver atlanticum</name>
    <dbReference type="NCBI Taxonomy" id="357466"/>
    <lineage>
        <taxon>Eukaryota</taxon>
        <taxon>Viridiplantae</taxon>
        <taxon>Streptophyta</taxon>
        <taxon>Embryophyta</taxon>
        <taxon>Tracheophyta</taxon>
        <taxon>Spermatophyta</taxon>
        <taxon>Magnoliopsida</taxon>
        <taxon>Ranunculales</taxon>
        <taxon>Papaveraceae</taxon>
        <taxon>Papaveroideae</taxon>
        <taxon>Papaver</taxon>
    </lineage>
</organism>
<evidence type="ECO:0000313" key="3">
    <source>
        <dbReference type="Proteomes" id="UP001202328"/>
    </source>
</evidence>
<gene>
    <name evidence="2" type="ORF">MKW98_003618</name>
</gene>
<keyword evidence="3" id="KW-1185">Reference proteome</keyword>
<dbReference type="Proteomes" id="UP001202328">
    <property type="component" value="Unassembled WGS sequence"/>
</dbReference>
<feature type="non-terminal residue" evidence="2">
    <location>
        <position position="1"/>
    </location>
</feature>
<sequence length="77" mass="9104">VREIYRAKRAKKKKKCKDCTTPTAQVRRTVLRLRRDDTKNVLLKNVLRFQLQKRPGLKMNTTGEKHRHLSSMLTASR</sequence>